<dbReference type="PANTHER" id="PTHR22950:SF244">
    <property type="entry name" value="NEUTRAL AMINO ACID TRANSPORTER 9"/>
    <property type="match status" value="1"/>
</dbReference>
<evidence type="ECO:0000313" key="19">
    <source>
        <dbReference type="Proteomes" id="UP000268014"/>
    </source>
</evidence>
<evidence type="ECO:0000256" key="16">
    <source>
        <dbReference type="SAM" id="Phobius"/>
    </source>
</evidence>
<keyword evidence="19" id="KW-1185">Reference proteome</keyword>
<keyword evidence="9" id="KW-0915">Sodium</keyword>
<evidence type="ECO:0000256" key="11">
    <source>
        <dbReference type="ARBA" id="ARBA00023157"/>
    </source>
</evidence>
<dbReference type="EMBL" id="UZAF01021302">
    <property type="protein sequence ID" value="VDO77102.1"/>
    <property type="molecule type" value="Genomic_DNA"/>
</dbReference>
<evidence type="ECO:0000256" key="5">
    <source>
        <dbReference type="ARBA" id="ARBA00022723"/>
    </source>
</evidence>
<evidence type="ECO:0000256" key="6">
    <source>
        <dbReference type="ARBA" id="ARBA00022753"/>
    </source>
</evidence>
<evidence type="ECO:0000313" key="20">
    <source>
        <dbReference type="WBParaSite" id="HPLM_0001942701-mRNA-1"/>
    </source>
</evidence>
<dbReference type="Pfam" id="PF01490">
    <property type="entry name" value="Aa_trans"/>
    <property type="match status" value="1"/>
</dbReference>
<comment type="subcellular location">
    <subcellularLocation>
        <location evidence="1">Late endosome membrane</location>
        <topology evidence="1">Multi-pass membrane protein</topology>
    </subcellularLocation>
    <subcellularLocation>
        <location evidence="2">Lysosome membrane</location>
        <topology evidence="2">Multi-pass membrane protein</topology>
    </subcellularLocation>
</comment>
<proteinExistence type="inferred from homology"/>
<organism evidence="20">
    <name type="scientific">Haemonchus placei</name>
    <name type="common">Barber's pole worm</name>
    <dbReference type="NCBI Taxonomy" id="6290"/>
    <lineage>
        <taxon>Eukaryota</taxon>
        <taxon>Metazoa</taxon>
        <taxon>Ecdysozoa</taxon>
        <taxon>Nematoda</taxon>
        <taxon>Chromadorea</taxon>
        <taxon>Rhabditida</taxon>
        <taxon>Rhabditina</taxon>
        <taxon>Rhabditomorpha</taxon>
        <taxon>Strongyloidea</taxon>
        <taxon>Trichostrongylidae</taxon>
        <taxon>Haemonchus</taxon>
    </lineage>
</organism>
<name>A0A0N4X4Y5_HAEPC</name>
<protein>
    <submittedName>
        <fullName evidence="20">Aa_trans domain-containing protein</fullName>
    </submittedName>
</protein>
<feature type="compositionally biased region" description="Polar residues" evidence="15">
    <location>
        <begin position="1"/>
        <end position="11"/>
    </location>
</feature>
<evidence type="ECO:0000256" key="15">
    <source>
        <dbReference type="SAM" id="MobiDB-lite"/>
    </source>
</evidence>
<evidence type="ECO:0000256" key="12">
    <source>
        <dbReference type="ARBA" id="ARBA00023180"/>
    </source>
</evidence>
<feature type="transmembrane region" description="Helical" evidence="16">
    <location>
        <begin position="52"/>
        <end position="75"/>
    </location>
</feature>
<dbReference type="STRING" id="6290.A0A0N4X4Y5"/>
<evidence type="ECO:0000256" key="10">
    <source>
        <dbReference type="ARBA" id="ARBA00023136"/>
    </source>
</evidence>
<accession>A0A0N4X4Y5</accession>
<evidence type="ECO:0000256" key="2">
    <source>
        <dbReference type="ARBA" id="ARBA00004155"/>
    </source>
</evidence>
<evidence type="ECO:0000256" key="13">
    <source>
        <dbReference type="ARBA" id="ARBA00023228"/>
    </source>
</evidence>
<reference evidence="20" key="1">
    <citation type="submission" date="2017-02" db="UniProtKB">
        <authorList>
            <consortium name="WormBaseParasite"/>
        </authorList>
    </citation>
    <scope>IDENTIFICATION</scope>
</reference>
<dbReference type="GO" id="GO:0031902">
    <property type="term" value="C:late endosome membrane"/>
    <property type="evidence" value="ECO:0007669"/>
    <property type="project" value="UniProtKB-SubCell"/>
</dbReference>
<dbReference type="GO" id="GO:0005765">
    <property type="term" value="C:lysosomal membrane"/>
    <property type="evidence" value="ECO:0007669"/>
    <property type="project" value="UniProtKB-SubCell"/>
</dbReference>
<evidence type="ECO:0000256" key="9">
    <source>
        <dbReference type="ARBA" id="ARBA00023053"/>
    </source>
</evidence>
<evidence type="ECO:0000313" key="18">
    <source>
        <dbReference type="EMBL" id="VDO77102.1"/>
    </source>
</evidence>
<evidence type="ECO:0000256" key="8">
    <source>
        <dbReference type="ARBA" id="ARBA00022989"/>
    </source>
</evidence>
<evidence type="ECO:0000256" key="1">
    <source>
        <dbReference type="ARBA" id="ARBA00004107"/>
    </source>
</evidence>
<gene>
    <name evidence="18" type="ORF">HPLM_LOCUS19419</name>
</gene>
<evidence type="ECO:0000256" key="4">
    <source>
        <dbReference type="ARBA" id="ARBA00022692"/>
    </source>
</evidence>
<feature type="domain" description="Amino acid transporter transmembrane" evidence="17">
    <location>
        <begin position="23"/>
        <end position="79"/>
    </location>
</feature>
<dbReference type="InterPro" id="IPR013057">
    <property type="entry name" value="AA_transpt_TM"/>
</dbReference>
<evidence type="ECO:0000259" key="17">
    <source>
        <dbReference type="Pfam" id="PF01490"/>
    </source>
</evidence>
<evidence type="ECO:0000256" key="3">
    <source>
        <dbReference type="ARBA" id="ARBA00022448"/>
    </source>
</evidence>
<keyword evidence="8 16" id="KW-1133">Transmembrane helix</keyword>
<keyword evidence="13" id="KW-0458">Lysosome</keyword>
<keyword evidence="4 16" id="KW-0812">Transmembrane</keyword>
<dbReference type="GO" id="GO:0046872">
    <property type="term" value="F:metal ion binding"/>
    <property type="evidence" value="ECO:0007669"/>
    <property type="project" value="UniProtKB-KW"/>
</dbReference>
<keyword evidence="3" id="KW-0813">Transport</keyword>
<keyword evidence="6" id="KW-0967">Endosome</keyword>
<keyword evidence="11" id="KW-1015">Disulfide bond</keyword>
<keyword evidence="12" id="KW-0325">Glycoprotein</keyword>
<keyword evidence="10 16" id="KW-0472">Membrane</keyword>
<dbReference type="GO" id="GO:0015179">
    <property type="term" value="F:L-amino acid transmembrane transporter activity"/>
    <property type="evidence" value="ECO:0007669"/>
    <property type="project" value="TreeGrafter"/>
</dbReference>
<keyword evidence="5" id="KW-0479">Metal-binding</keyword>
<keyword evidence="7" id="KW-0029">Amino-acid transport</keyword>
<reference evidence="18 19" key="2">
    <citation type="submission" date="2018-11" db="EMBL/GenBank/DDBJ databases">
        <authorList>
            <consortium name="Pathogen Informatics"/>
        </authorList>
    </citation>
    <scope>NUCLEOTIDE SEQUENCE [LARGE SCALE GENOMIC DNA]</scope>
    <source>
        <strain evidence="18 19">MHpl1</strain>
    </source>
</reference>
<dbReference type="AlphaFoldDB" id="A0A0N4X4Y5"/>
<dbReference type="PANTHER" id="PTHR22950">
    <property type="entry name" value="AMINO ACID TRANSPORTER"/>
    <property type="match status" value="1"/>
</dbReference>
<dbReference type="WBParaSite" id="HPLM_0001942701-mRNA-1">
    <property type="protein sequence ID" value="HPLM_0001942701-mRNA-1"/>
    <property type="gene ID" value="HPLM_0001942701"/>
</dbReference>
<dbReference type="Proteomes" id="UP000268014">
    <property type="component" value="Unassembled WGS sequence"/>
</dbReference>
<sequence>MTQISSSSASRPTDKAVSGDGKQSSFVTIFSIWNTMMGVSLLSMPWGLYQAGFAFGLFILLFMCLLCLYTSYLVVKSPESLGKLLLFRLYSSLQNYSFLHNLEYSGNINQANKVVCKIDNGTAIFFSIHSLFTFSLLRSGQRGRLKATLNLSHLRNTGSLSDLLPTYPVHNGKI</sequence>
<evidence type="ECO:0000256" key="14">
    <source>
        <dbReference type="ARBA" id="ARBA00038442"/>
    </source>
</evidence>
<feature type="region of interest" description="Disordered" evidence="15">
    <location>
        <begin position="1"/>
        <end position="21"/>
    </location>
</feature>
<dbReference type="OrthoDB" id="294730at2759"/>
<comment type="similarity">
    <text evidence="14">Belongs to the amino acid/polyamine transporter 2 family. SLC38A9 subfamily.</text>
</comment>
<evidence type="ECO:0000256" key="7">
    <source>
        <dbReference type="ARBA" id="ARBA00022970"/>
    </source>
</evidence>
<feature type="transmembrane region" description="Helical" evidence="16">
    <location>
        <begin position="25"/>
        <end position="46"/>
    </location>
</feature>